<protein>
    <recommendedName>
        <fullName evidence="3">Lipoprotein</fullName>
    </recommendedName>
</protein>
<dbReference type="KEGG" id="sdn:Sden_3027"/>
<keyword evidence="2" id="KW-1185">Reference proteome</keyword>
<gene>
    <name evidence="1" type="ordered locus">Sden_3027</name>
</gene>
<organism evidence="1 2">
    <name type="scientific">Shewanella denitrificans (strain OS217 / ATCC BAA-1090 / DSM 15013)</name>
    <dbReference type="NCBI Taxonomy" id="318161"/>
    <lineage>
        <taxon>Bacteria</taxon>
        <taxon>Pseudomonadati</taxon>
        <taxon>Pseudomonadota</taxon>
        <taxon>Gammaproteobacteria</taxon>
        <taxon>Alteromonadales</taxon>
        <taxon>Shewanellaceae</taxon>
        <taxon>Shewanella</taxon>
    </lineage>
</organism>
<dbReference type="HOGENOM" id="CLU_1915671_0_0_6"/>
<dbReference type="AlphaFoldDB" id="Q12JS1"/>
<evidence type="ECO:0000313" key="2">
    <source>
        <dbReference type="Proteomes" id="UP000001982"/>
    </source>
</evidence>
<dbReference type="OrthoDB" id="7063775at2"/>
<sequence length="132" mass="14697">MVSFFSKISIVLLVAISLSGCPRFAYIDLYNNTSEVIFVSASNEELKVDVGTRGSFKLTGSEFIVTSELGNWKYERVVPHKGEDGPYFNGTLKAQINQDGKIYALKLEESAPKLTFESQPKGYPIESTTHHQ</sequence>
<evidence type="ECO:0000313" key="1">
    <source>
        <dbReference type="EMBL" id="ABE56305.1"/>
    </source>
</evidence>
<name>Q12JS1_SHEDO</name>
<reference evidence="1 2" key="1">
    <citation type="submission" date="2006-03" db="EMBL/GenBank/DDBJ databases">
        <title>Complete sequence of Shewanella denitrificans OS217.</title>
        <authorList>
            <consortium name="US DOE Joint Genome Institute"/>
            <person name="Copeland A."/>
            <person name="Lucas S."/>
            <person name="Lapidus A."/>
            <person name="Barry K."/>
            <person name="Detter J.C."/>
            <person name="Glavina del Rio T."/>
            <person name="Hammon N."/>
            <person name="Israni S."/>
            <person name="Dalin E."/>
            <person name="Tice H."/>
            <person name="Pitluck S."/>
            <person name="Brettin T."/>
            <person name="Bruce D."/>
            <person name="Han C."/>
            <person name="Tapia R."/>
            <person name="Gilna P."/>
            <person name="Kiss H."/>
            <person name="Schmutz J."/>
            <person name="Larimer F."/>
            <person name="Land M."/>
            <person name="Hauser L."/>
            <person name="Kyrpides N."/>
            <person name="Lykidis A."/>
            <person name="Richardson P."/>
        </authorList>
    </citation>
    <scope>NUCLEOTIDE SEQUENCE [LARGE SCALE GENOMIC DNA]</scope>
    <source>
        <strain evidence="2">OS217 / ATCC BAA-1090 / DSM 15013</strain>
    </source>
</reference>
<accession>Q12JS1</accession>
<evidence type="ECO:0008006" key="3">
    <source>
        <dbReference type="Google" id="ProtNLM"/>
    </source>
</evidence>
<dbReference type="Proteomes" id="UP000001982">
    <property type="component" value="Chromosome"/>
</dbReference>
<dbReference type="PROSITE" id="PS51257">
    <property type="entry name" value="PROKAR_LIPOPROTEIN"/>
    <property type="match status" value="1"/>
</dbReference>
<dbReference type="EMBL" id="CP000302">
    <property type="protein sequence ID" value="ABE56305.1"/>
    <property type="molecule type" value="Genomic_DNA"/>
</dbReference>
<proteinExistence type="predicted"/>